<dbReference type="PANTHER" id="PTHR24148:SF82">
    <property type="entry name" value="HETEROKARYON INCOMPATIBILITY DOMAIN-CONTAINING PROTEIN"/>
    <property type="match status" value="1"/>
</dbReference>
<organism evidence="2 3">
    <name type="scientific">Bimuria novae-zelandiae CBS 107.79</name>
    <dbReference type="NCBI Taxonomy" id="1447943"/>
    <lineage>
        <taxon>Eukaryota</taxon>
        <taxon>Fungi</taxon>
        <taxon>Dikarya</taxon>
        <taxon>Ascomycota</taxon>
        <taxon>Pezizomycotina</taxon>
        <taxon>Dothideomycetes</taxon>
        <taxon>Pleosporomycetidae</taxon>
        <taxon>Pleosporales</taxon>
        <taxon>Massarineae</taxon>
        <taxon>Didymosphaeriaceae</taxon>
        <taxon>Bimuria</taxon>
    </lineage>
</organism>
<dbReference type="OrthoDB" id="3553147at2759"/>
<gene>
    <name evidence="2" type="ORF">BU23DRAFT_440482</name>
</gene>
<dbReference type="InterPro" id="IPR010730">
    <property type="entry name" value="HET"/>
</dbReference>
<dbReference type="PANTHER" id="PTHR24148">
    <property type="entry name" value="ANKYRIN REPEAT DOMAIN-CONTAINING PROTEIN 39 HOMOLOG-RELATED"/>
    <property type="match status" value="1"/>
</dbReference>
<feature type="domain" description="Heterokaryon incompatibility" evidence="1">
    <location>
        <begin position="42"/>
        <end position="124"/>
    </location>
</feature>
<reference evidence="2" key="1">
    <citation type="journal article" date="2020" name="Stud. Mycol.">
        <title>101 Dothideomycetes genomes: a test case for predicting lifestyles and emergence of pathogens.</title>
        <authorList>
            <person name="Haridas S."/>
            <person name="Albert R."/>
            <person name="Binder M."/>
            <person name="Bloem J."/>
            <person name="Labutti K."/>
            <person name="Salamov A."/>
            <person name="Andreopoulos B."/>
            <person name="Baker S."/>
            <person name="Barry K."/>
            <person name="Bills G."/>
            <person name="Bluhm B."/>
            <person name="Cannon C."/>
            <person name="Castanera R."/>
            <person name="Culley D."/>
            <person name="Daum C."/>
            <person name="Ezra D."/>
            <person name="Gonzalez J."/>
            <person name="Henrissat B."/>
            <person name="Kuo A."/>
            <person name="Liang C."/>
            <person name="Lipzen A."/>
            <person name="Lutzoni F."/>
            <person name="Magnuson J."/>
            <person name="Mondo S."/>
            <person name="Nolan M."/>
            <person name="Ohm R."/>
            <person name="Pangilinan J."/>
            <person name="Park H.-J."/>
            <person name="Ramirez L."/>
            <person name="Alfaro M."/>
            <person name="Sun H."/>
            <person name="Tritt A."/>
            <person name="Yoshinaga Y."/>
            <person name="Zwiers L.-H."/>
            <person name="Turgeon B."/>
            <person name="Goodwin S."/>
            <person name="Spatafora J."/>
            <person name="Crous P."/>
            <person name="Grigoriev I."/>
        </authorList>
    </citation>
    <scope>NUCLEOTIDE SEQUENCE</scope>
    <source>
        <strain evidence="2">CBS 107.79</strain>
    </source>
</reference>
<protein>
    <submittedName>
        <fullName evidence="2">HET-domain-containing protein</fullName>
    </submittedName>
</protein>
<sequence length="124" mass="14067">YSPLQENKRELRVAILAPVTYDDGLAILLRVEATSGSPMPEYEALSNVWSQRISSWKAIINGIQMAISANLDCALRHLRYPNKDRVLWVDQMCINQADDQERSSQVQLMGFIYSAAKKVIIWLG</sequence>
<evidence type="ECO:0000313" key="2">
    <source>
        <dbReference type="EMBL" id="KAF1977656.1"/>
    </source>
</evidence>
<evidence type="ECO:0000313" key="3">
    <source>
        <dbReference type="Proteomes" id="UP000800036"/>
    </source>
</evidence>
<keyword evidence="3" id="KW-1185">Reference proteome</keyword>
<dbReference type="AlphaFoldDB" id="A0A6A5VRZ8"/>
<dbReference type="Proteomes" id="UP000800036">
    <property type="component" value="Unassembled WGS sequence"/>
</dbReference>
<dbReference type="InterPro" id="IPR052895">
    <property type="entry name" value="HetReg/Transcr_Mod"/>
</dbReference>
<proteinExistence type="predicted"/>
<dbReference type="EMBL" id="ML976662">
    <property type="protein sequence ID" value="KAF1977656.1"/>
    <property type="molecule type" value="Genomic_DNA"/>
</dbReference>
<feature type="non-terminal residue" evidence="2">
    <location>
        <position position="1"/>
    </location>
</feature>
<dbReference type="Pfam" id="PF06985">
    <property type="entry name" value="HET"/>
    <property type="match status" value="1"/>
</dbReference>
<evidence type="ECO:0000259" key="1">
    <source>
        <dbReference type="Pfam" id="PF06985"/>
    </source>
</evidence>
<feature type="non-terminal residue" evidence="2">
    <location>
        <position position="124"/>
    </location>
</feature>
<name>A0A6A5VRZ8_9PLEO</name>
<accession>A0A6A5VRZ8</accession>